<organism evidence="2 3">
    <name type="scientific">Boudabousia liubingyangii</name>
    <dbReference type="NCBI Taxonomy" id="1921764"/>
    <lineage>
        <taxon>Bacteria</taxon>
        <taxon>Bacillati</taxon>
        <taxon>Actinomycetota</taxon>
        <taxon>Actinomycetes</taxon>
        <taxon>Actinomycetales</taxon>
        <taxon>Actinomycetaceae</taxon>
        <taxon>Boudabousia</taxon>
    </lineage>
</organism>
<proteinExistence type="predicted"/>
<dbReference type="EMBL" id="MQSV01000004">
    <property type="protein sequence ID" value="OKL47167.1"/>
    <property type="molecule type" value="Genomic_DNA"/>
</dbReference>
<dbReference type="InterPro" id="IPR029039">
    <property type="entry name" value="Flavoprotein-like_sf"/>
</dbReference>
<dbReference type="Proteomes" id="UP000186785">
    <property type="component" value="Unassembled WGS sequence"/>
</dbReference>
<dbReference type="OrthoDB" id="129384at2"/>
<dbReference type="GO" id="GO:0006783">
    <property type="term" value="P:heme biosynthetic process"/>
    <property type="evidence" value="ECO:0007669"/>
    <property type="project" value="TreeGrafter"/>
</dbReference>
<dbReference type="SUPFAM" id="SSF52218">
    <property type="entry name" value="Flavoproteins"/>
    <property type="match status" value="1"/>
</dbReference>
<name>A0A1Q5PKK3_9ACTO</name>
<dbReference type="GO" id="GO:0070819">
    <property type="term" value="F:menaquinone-dependent protoporphyrinogen oxidase activity"/>
    <property type="evidence" value="ECO:0007669"/>
    <property type="project" value="TreeGrafter"/>
</dbReference>
<evidence type="ECO:0000313" key="3">
    <source>
        <dbReference type="Proteomes" id="UP000186785"/>
    </source>
</evidence>
<accession>A0A1Q5PKK3</accession>
<dbReference type="PANTHER" id="PTHR38030">
    <property type="entry name" value="PROTOPORPHYRINOGEN IX DEHYDROGENASE [MENAQUINONE]"/>
    <property type="match status" value="1"/>
</dbReference>
<dbReference type="PANTHER" id="PTHR38030:SF2">
    <property type="entry name" value="PROTOPORPHYRINOGEN IX DEHYDROGENASE [QUINONE]"/>
    <property type="match status" value="1"/>
</dbReference>
<dbReference type="GO" id="GO:0010181">
    <property type="term" value="F:FMN binding"/>
    <property type="evidence" value="ECO:0007669"/>
    <property type="project" value="TreeGrafter"/>
</dbReference>
<dbReference type="InterPro" id="IPR052200">
    <property type="entry name" value="Protoporphyrinogen_IX_DH"/>
</dbReference>
<protein>
    <submittedName>
        <fullName evidence="2">Flavodoxin</fullName>
    </submittedName>
</protein>
<reference evidence="2 3" key="1">
    <citation type="submission" date="2016-11" db="EMBL/GenBank/DDBJ databases">
        <title>Actinomyces gypaetusis sp. nov. isolated from the vulture Gypaetus barbatus in Qinghai Tibet Plateau China.</title>
        <authorList>
            <person name="Meng X."/>
        </authorList>
    </citation>
    <scope>NUCLEOTIDE SEQUENCE [LARGE SCALE GENOMIC DNA]</scope>
    <source>
        <strain evidence="2 3">VUL4_2</strain>
    </source>
</reference>
<keyword evidence="3" id="KW-1185">Reference proteome</keyword>
<dbReference type="RefSeq" id="WP_073709400.1">
    <property type="nucleotide sequence ID" value="NZ_MQSU01000004.1"/>
</dbReference>
<dbReference type="AlphaFoldDB" id="A0A1Q5PKK3"/>
<dbReference type="STRING" id="1921764.BSR28_08325"/>
<evidence type="ECO:0000259" key="1">
    <source>
        <dbReference type="Pfam" id="PF12724"/>
    </source>
</evidence>
<evidence type="ECO:0000313" key="2">
    <source>
        <dbReference type="EMBL" id="OKL47167.1"/>
    </source>
</evidence>
<dbReference type="Pfam" id="PF12724">
    <property type="entry name" value="Flavodoxin_5"/>
    <property type="match status" value="1"/>
</dbReference>
<sequence>MKILVAAASKHGSTLDVRDRIAKALSEGGHEVVTEAPQNVETLEGYDAVVLGSAVYITQWMSPAKDFIARFTEELRHLPVWAFSVGLSGVPKGNVQDPSRVGPALIEVAPVEQKTFAGKLDPTKLNLRERSIARLGGAIEGDYRDWAEIDAFAQRILAYFEAEPER</sequence>
<feature type="domain" description="Flavodoxin" evidence="1">
    <location>
        <begin position="4"/>
        <end position="140"/>
    </location>
</feature>
<dbReference type="Gene3D" id="3.40.50.360">
    <property type="match status" value="1"/>
</dbReference>
<comment type="caution">
    <text evidence="2">The sequence shown here is derived from an EMBL/GenBank/DDBJ whole genome shotgun (WGS) entry which is preliminary data.</text>
</comment>
<gene>
    <name evidence="2" type="ORF">BSR29_05955</name>
</gene>
<dbReference type="InterPro" id="IPR026816">
    <property type="entry name" value="Flavodoxin_dom"/>
</dbReference>